<gene>
    <name evidence="2" type="ORF">NAT50_04750</name>
</gene>
<feature type="transmembrane region" description="Helical" evidence="1">
    <location>
        <begin position="80"/>
        <end position="101"/>
    </location>
</feature>
<evidence type="ECO:0000313" key="3">
    <source>
        <dbReference type="Proteomes" id="UP001317191"/>
    </source>
</evidence>
<feature type="transmembrane region" description="Helical" evidence="1">
    <location>
        <begin position="155"/>
        <end position="180"/>
    </location>
</feature>
<feature type="transmembrane region" description="Helical" evidence="1">
    <location>
        <begin position="128"/>
        <end position="149"/>
    </location>
</feature>
<keyword evidence="1" id="KW-0812">Transmembrane</keyword>
<dbReference type="Proteomes" id="UP001317191">
    <property type="component" value="Unassembled WGS sequence"/>
</dbReference>
<evidence type="ECO:0000313" key="2">
    <source>
        <dbReference type="EMBL" id="MCL9808663.1"/>
    </source>
</evidence>
<evidence type="ECO:0008006" key="4">
    <source>
        <dbReference type="Google" id="ProtNLM"/>
    </source>
</evidence>
<protein>
    <recommendedName>
        <fullName evidence="4">Beta-carotene 15,15'-monooxygenase</fullName>
    </recommendedName>
</protein>
<reference evidence="2 3" key="1">
    <citation type="submission" date="2022-05" db="EMBL/GenBank/DDBJ databases">
        <title>Flavobacterium sp., isolated from activated sludge.</title>
        <authorList>
            <person name="Ran Q."/>
        </authorList>
    </citation>
    <scope>NUCLEOTIDE SEQUENCE [LARGE SCALE GENOMIC DNA]</scope>
    <source>
        <strain evidence="2 3">HXWNR70</strain>
    </source>
</reference>
<dbReference type="EMBL" id="JAMLJM010000002">
    <property type="protein sequence ID" value="MCL9808663.1"/>
    <property type="molecule type" value="Genomic_DNA"/>
</dbReference>
<accession>A0ABT0TP51</accession>
<evidence type="ECO:0000256" key="1">
    <source>
        <dbReference type="SAM" id="Phobius"/>
    </source>
</evidence>
<comment type="caution">
    <text evidence="2">The sequence shown here is derived from an EMBL/GenBank/DDBJ whole genome shotgun (WGS) entry which is preliminary data.</text>
</comment>
<keyword evidence="1" id="KW-0472">Membrane</keyword>
<keyword evidence="3" id="KW-1185">Reference proteome</keyword>
<organism evidence="2 3">
    <name type="scientific">Flavobacterium luminosum</name>
    <dbReference type="NCBI Taxonomy" id="2949086"/>
    <lineage>
        <taxon>Bacteria</taxon>
        <taxon>Pseudomonadati</taxon>
        <taxon>Bacteroidota</taxon>
        <taxon>Flavobacteriia</taxon>
        <taxon>Flavobacteriales</taxon>
        <taxon>Flavobacteriaceae</taxon>
        <taxon>Flavobacterium</taxon>
    </lineage>
</organism>
<proteinExistence type="predicted"/>
<dbReference type="RefSeq" id="WP_250591949.1">
    <property type="nucleotide sequence ID" value="NZ_JAMLJM010000002.1"/>
</dbReference>
<keyword evidence="1" id="KW-1133">Transmembrane helix</keyword>
<feature type="transmembrane region" description="Helical" evidence="1">
    <location>
        <begin position="201"/>
        <end position="234"/>
    </location>
</feature>
<sequence length="245" mass="27446">MSEFESFEKEQKKAFDLGEAINQSFEIYKKIALPGGLGLLLIMAILSIASISGIGFFVDIESFSEKMKNFKPETLSFQDNLIYIGVITIITALISPFIAGIQKMCHEVDHNEEVKFSSIWFYVNSDRFIHIVLATSLITLITTAINNYLTSSMPLFGNILAICITFPISVLTFIMLPLILFERLNAIQAISKSTQLVSKNFFTVLILLLLGYIFAFVGLIAFCVGIIFTLPIIYAVQYTVYKNLS</sequence>
<feature type="transmembrane region" description="Helical" evidence="1">
    <location>
        <begin position="37"/>
        <end position="60"/>
    </location>
</feature>
<name>A0ABT0TP51_9FLAO</name>